<accession>A0ABX3ERN6</accession>
<proteinExistence type="predicted"/>
<organism evidence="1 2">
    <name type="scientific">Paenibacillus helianthi</name>
    <dbReference type="NCBI Taxonomy" id="1349432"/>
    <lineage>
        <taxon>Bacteria</taxon>
        <taxon>Bacillati</taxon>
        <taxon>Bacillota</taxon>
        <taxon>Bacilli</taxon>
        <taxon>Bacillales</taxon>
        <taxon>Paenibacillaceae</taxon>
        <taxon>Paenibacillus</taxon>
    </lineage>
</organism>
<evidence type="ECO:0000313" key="1">
    <source>
        <dbReference type="EMBL" id="OKP89537.1"/>
    </source>
</evidence>
<name>A0ABX3ERN6_9BACL</name>
<reference evidence="1 2" key="1">
    <citation type="submission" date="2016-03" db="EMBL/GenBank/DDBJ databases">
        <authorList>
            <person name="Sant'Anna F.H."/>
            <person name="Ambrosini A."/>
            <person name="Souza R."/>
            <person name="Bach E."/>
            <person name="Fernandes G."/>
            <person name="Balsanelli E."/>
            <person name="Baura V.A."/>
            <person name="Souza E.M."/>
            <person name="Passaglia L."/>
        </authorList>
    </citation>
    <scope>NUCLEOTIDE SEQUENCE [LARGE SCALE GENOMIC DNA]</scope>
    <source>
        <strain evidence="1 2">P26E</strain>
    </source>
</reference>
<comment type="caution">
    <text evidence="1">The sequence shown here is derived from an EMBL/GenBank/DDBJ whole genome shotgun (WGS) entry which is preliminary data.</text>
</comment>
<gene>
    <name evidence="1" type="ORF">A3844_06030</name>
</gene>
<evidence type="ECO:0000313" key="2">
    <source>
        <dbReference type="Proteomes" id="UP000186058"/>
    </source>
</evidence>
<keyword evidence="2" id="KW-1185">Reference proteome</keyword>
<dbReference type="EMBL" id="LVWI01000014">
    <property type="protein sequence ID" value="OKP89537.1"/>
    <property type="molecule type" value="Genomic_DNA"/>
</dbReference>
<sequence>MAKKMIIKGVGQFLAKKYAADGKGVEVVSLGTLQNLKIDLNVELEDVFGSDGLFAIDNLVKSKSIEITATDAKFDLAQLSLMMGSTVKEDVNGSLWVLNEQHELIKGELDRSAASGPDVALAEVTFGSTLYGDGNFTVKLKDANSLLEKVAYSSTVAPTDKQFMVTSDAGKTYVILNISHTNKDVVLSYQRTEIIDVVDILVDEVPFPVHIIHHGSFLQKDGTFQGIETELYQCRAKGTFSIDAARATASTSQITLQVLDPERADRKLGSIKRYSAASNV</sequence>
<protein>
    <submittedName>
        <fullName evidence="1">Uncharacterized protein</fullName>
    </submittedName>
</protein>
<dbReference type="RefSeq" id="WP_074106914.1">
    <property type="nucleotide sequence ID" value="NZ_LVWI01000014.1"/>
</dbReference>
<dbReference type="Proteomes" id="UP000186058">
    <property type="component" value="Unassembled WGS sequence"/>
</dbReference>